<feature type="region of interest" description="Disordered" evidence="10">
    <location>
        <begin position="1"/>
        <end position="42"/>
    </location>
</feature>
<dbReference type="InterPro" id="IPR036291">
    <property type="entry name" value="NAD(P)-bd_dom_sf"/>
</dbReference>
<accession>A0A6L6X409</accession>
<dbReference type="PANTHER" id="PTHR43669:SF3">
    <property type="entry name" value="ALCOHOL DEHYDROGENASE, PUTATIVE (AFU_ORTHOLOGUE AFUA_3G03445)-RELATED"/>
    <property type="match status" value="1"/>
</dbReference>
<comment type="similarity">
    <text evidence="2 9">Belongs to the short-chain dehydrogenases/reductases (SDR) family.</text>
</comment>
<reference evidence="12 13" key="1">
    <citation type="submission" date="2019-11" db="EMBL/GenBank/DDBJ databases">
        <title>Streptomyces typhae sp. nov., a novel endophytic actinomycete isolated from the root of cattail pollen (Typha angustifolia L.).</title>
        <authorList>
            <person name="Peng C."/>
        </authorList>
    </citation>
    <scope>NUCLEOTIDE SEQUENCE [LARGE SCALE GENOMIC DNA]</scope>
    <source>
        <strain evidence="13">p1417</strain>
    </source>
</reference>
<dbReference type="EMBL" id="WPNZ01000017">
    <property type="protein sequence ID" value="MVO88532.1"/>
    <property type="molecule type" value="Genomic_DNA"/>
</dbReference>
<dbReference type="NCBIfam" id="NF006074">
    <property type="entry name" value="PRK08220.1"/>
    <property type="match status" value="1"/>
</dbReference>
<evidence type="ECO:0000259" key="11">
    <source>
        <dbReference type="SMART" id="SM00822"/>
    </source>
</evidence>
<dbReference type="PRINTS" id="PR01397">
    <property type="entry name" value="DHBDHDRGNASE"/>
</dbReference>
<evidence type="ECO:0000256" key="9">
    <source>
        <dbReference type="RuleBase" id="RU000363"/>
    </source>
</evidence>
<dbReference type="FunFam" id="3.40.50.720:FF:000160">
    <property type="entry name" value="2,3-dihydro-2,3-dihydroxybenzoate dehydrogenase"/>
    <property type="match status" value="1"/>
</dbReference>
<organism evidence="12 13">
    <name type="scientific">Streptomyces typhae</name>
    <dbReference type="NCBI Taxonomy" id="2681492"/>
    <lineage>
        <taxon>Bacteria</taxon>
        <taxon>Bacillati</taxon>
        <taxon>Actinomycetota</taxon>
        <taxon>Actinomycetes</taxon>
        <taxon>Kitasatosporales</taxon>
        <taxon>Streptomycetaceae</taxon>
        <taxon>Streptomyces</taxon>
    </lineage>
</organism>
<keyword evidence="4" id="KW-0520">NAD</keyword>
<gene>
    <name evidence="12" type="ORF">GPA10_28160</name>
</gene>
<comment type="catalytic activity">
    <reaction evidence="5">
        <text>(2S,3S)-2,3-dihydroxy-2,3-dihydrobenzoate + NAD(+) = 2,3-dihydroxybenzoate + NADH + H(+)</text>
        <dbReference type="Rhea" id="RHEA:23824"/>
        <dbReference type="ChEBI" id="CHEBI:15378"/>
        <dbReference type="ChEBI" id="CHEBI:36654"/>
        <dbReference type="ChEBI" id="CHEBI:57540"/>
        <dbReference type="ChEBI" id="CHEBI:57945"/>
        <dbReference type="ChEBI" id="CHEBI:58764"/>
        <dbReference type="EC" id="1.3.1.28"/>
    </reaction>
</comment>
<evidence type="ECO:0000256" key="5">
    <source>
        <dbReference type="ARBA" id="ARBA00052874"/>
    </source>
</evidence>
<dbReference type="InterPro" id="IPR020904">
    <property type="entry name" value="Sc_DH/Rdtase_CS"/>
</dbReference>
<name>A0A6L6X409_9ACTN</name>
<dbReference type="AlphaFoldDB" id="A0A6L6X409"/>
<dbReference type="PANTHER" id="PTHR43669">
    <property type="entry name" value="5-KETO-D-GLUCONATE 5-REDUCTASE"/>
    <property type="match status" value="1"/>
</dbReference>
<dbReference type="GO" id="GO:0008667">
    <property type="term" value="F:2,3-dihydro-2,3-dihydroxybenzoate dehydrogenase activity"/>
    <property type="evidence" value="ECO:0007669"/>
    <property type="project" value="UniProtKB-UniRule"/>
</dbReference>
<dbReference type="SUPFAM" id="SSF51735">
    <property type="entry name" value="NAD(P)-binding Rossmann-fold domains"/>
    <property type="match status" value="1"/>
</dbReference>
<dbReference type="EC" id="1.3.1.28" evidence="6 8"/>
<feature type="domain" description="Ketoreductase" evidence="11">
    <location>
        <begin position="45"/>
        <end position="226"/>
    </location>
</feature>
<comment type="caution">
    <text evidence="12">The sequence shown here is derived from an EMBL/GenBank/DDBJ whole genome shotgun (WGS) entry which is preliminary data.</text>
</comment>
<dbReference type="PROSITE" id="PS00061">
    <property type="entry name" value="ADH_SHORT"/>
    <property type="match status" value="1"/>
</dbReference>
<dbReference type="NCBIfam" id="TIGR04316">
    <property type="entry name" value="dhbA_paeA"/>
    <property type="match status" value="1"/>
</dbReference>
<protein>
    <recommendedName>
        <fullName evidence="7 8">2,3-dihydro-2,3-dihydroxybenzoate dehydrogenase</fullName>
        <ecNumber evidence="6 8">1.3.1.28</ecNumber>
    </recommendedName>
</protein>
<dbReference type="InterPro" id="IPR057326">
    <property type="entry name" value="KR_dom"/>
</dbReference>
<dbReference type="Pfam" id="PF00106">
    <property type="entry name" value="adh_short"/>
    <property type="match status" value="1"/>
</dbReference>
<evidence type="ECO:0000256" key="8">
    <source>
        <dbReference type="NCBIfam" id="TIGR04316"/>
    </source>
</evidence>
<evidence type="ECO:0000256" key="2">
    <source>
        <dbReference type="ARBA" id="ARBA00006484"/>
    </source>
</evidence>
<evidence type="ECO:0000256" key="4">
    <source>
        <dbReference type="ARBA" id="ARBA00023027"/>
    </source>
</evidence>
<keyword evidence="13" id="KW-1185">Reference proteome</keyword>
<dbReference type="RefSeq" id="WP_157167948.1">
    <property type="nucleotide sequence ID" value="NZ_WPNZ01000017.1"/>
</dbReference>
<evidence type="ECO:0000256" key="3">
    <source>
        <dbReference type="ARBA" id="ARBA00023002"/>
    </source>
</evidence>
<evidence type="ECO:0000256" key="1">
    <source>
        <dbReference type="ARBA" id="ARBA00004924"/>
    </source>
</evidence>
<dbReference type="GO" id="GO:0019290">
    <property type="term" value="P:siderophore biosynthetic process"/>
    <property type="evidence" value="ECO:0007669"/>
    <property type="project" value="InterPro"/>
</dbReference>
<evidence type="ECO:0000313" key="13">
    <source>
        <dbReference type="Proteomes" id="UP000483802"/>
    </source>
</evidence>
<dbReference type="InterPro" id="IPR002347">
    <property type="entry name" value="SDR_fam"/>
</dbReference>
<dbReference type="Gene3D" id="3.40.50.720">
    <property type="entry name" value="NAD(P)-binding Rossmann-like Domain"/>
    <property type="match status" value="1"/>
</dbReference>
<keyword evidence="3 12" id="KW-0560">Oxidoreductase</keyword>
<comment type="pathway">
    <text evidence="1">Siderophore biosynthesis.</text>
</comment>
<feature type="compositionally biased region" description="Basic and acidic residues" evidence="10">
    <location>
        <begin position="1"/>
        <end position="16"/>
    </location>
</feature>
<evidence type="ECO:0000313" key="12">
    <source>
        <dbReference type="EMBL" id="MVO88532.1"/>
    </source>
</evidence>
<dbReference type="Proteomes" id="UP000483802">
    <property type="component" value="Unassembled WGS sequence"/>
</dbReference>
<evidence type="ECO:0000256" key="6">
    <source>
        <dbReference type="ARBA" id="ARBA00066334"/>
    </source>
</evidence>
<dbReference type="PRINTS" id="PR00080">
    <property type="entry name" value="SDRFAMILY"/>
</dbReference>
<feature type="compositionally biased region" description="Low complexity" evidence="10">
    <location>
        <begin position="17"/>
        <end position="42"/>
    </location>
</feature>
<evidence type="ECO:0000256" key="10">
    <source>
        <dbReference type="SAM" id="MobiDB-lite"/>
    </source>
</evidence>
<sequence>MTGKDTRHAPDTRHTPDPTAQPAAPPARQARQEPGAQSGQAGQGAVALVTGAAGGIGAAVVRTLAAHGLRVAAADAATGPLTALVEDVREAGGRAHAHPLDVTSSTAVDAAVARIEDELGPIEVLANVAGVMRAAPALSLSDEDWTETFAVNTAGVFHMSRAVGRRMARRRGGAIVTVTSNAASVPRSQMAAYGASKAAATSFTKTLGLELAAYGVRCNIVAPGSTHTPMLHDLWHDPQGESATLHGDPGAYRVGIPLGRIAAPQNIADAVLFLVSSAASHITMHDLYVDGGAALGR</sequence>
<evidence type="ECO:0000256" key="7">
    <source>
        <dbReference type="ARBA" id="ARBA00067530"/>
    </source>
</evidence>
<proteinExistence type="inferred from homology"/>
<dbReference type="SMART" id="SM00822">
    <property type="entry name" value="PKS_KR"/>
    <property type="match status" value="1"/>
</dbReference>
<dbReference type="InterPro" id="IPR003560">
    <property type="entry name" value="DHB_DH"/>
</dbReference>